<protein>
    <recommendedName>
        <fullName evidence="4">RNase H type-1 domain-containing protein</fullName>
    </recommendedName>
</protein>
<dbReference type="OMA" id="FRAPDIS"/>
<comment type="caution">
    <text evidence="2">The sequence shown here is derived from an EMBL/GenBank/DDBJ whole genome shotgun (WGS) entry which is preliminary data.</text>
</comment>
<dbReference type="EMBL" id="JABSTR010000008">
    <property type="protein sequence ID" value="KAH9377859.1"/>
    <property type="molecule type" value="Genomic_DNA"/>
</dbReference>
<evidence type="ECO:0000256" key="1">
    <source>
        <dbReference type="SAM" id="MobiDB-lite"/>
    </source>
</evidence>
<accession>A0A9J6GRR5</accession>
<gene>
    <name evidence="2" type="ORF">HPB48_014659</name>
</gene>
<dbReference type="OrthoDB" id="6509234at2759"/>
<keyword evidence="3" id="KW-1185">Reference proteome</keyword>
<proteinExistence type="predicted"/>
<feature type="region of interest" description="Disordered" evidence="1">
    <location>
        <begin position="45"/>
        <end position="67"/>
    </location>
</feature>
<sequence length="1259" mass="137722">MPTDQVFVGRSCDKTKVTPRALDIFHRWKLLPFFSRSLQDHPATIGVPVRRRGGPPGPFKSPKHRVASLRLQRRPGTPGMQDSTRPLQPITTDASPFFQPPASHAAAPSPVTLSAMADPASQNLEVASANAAMPAPNALLPFFSRSLQDHPATIGVPVRRRGGPPGPFKSPKHRVASLRLQRRPGTPGMQDSTRPLQPITTDASPFFQPPASHAAAPSPITLSAMADPASQNLEVASANAAMPAPNAVSGADSAGPTAPLRASAFLTADCAAIASPTMTLAAEQVKSPPHPPTASPLDAAAGTGPFIATPSTVCSVTQSLRSAAASYDRQEHSIKPAVPPTEDASAEMDLTQPPGDDARTQFSENAWTTVGTARTPASTAPFRIELITVDIQLPPGTLTTKLPLYDLLTAIASAAQLCSKTSEEITLQAKPTQSLVFLKTYSPLPLTSSYSLSLSLSLTSLHAKTISIKPYARSPPISCLGVIHNTLKPGRLLHCLVQERHLTLLNTPGSPTRAGTTSQRPTTPDLTFSRGPLSVQWRVTAENLLSDHFLIHLSISVSHIPRRRLVTHIDWDAFRTALASHSFESYENWTSGIAAALSSSSRRARIRHPIQDPDPHFLRLWRRRKRLQRSQPQNTELASRIAALRDEIVAHCASLEHSRWSALCDNLDSALHSRSTWSLFKSLLGTKPTLAPTLAKALAQGTASDLFNQLASLYLPPPLTPSYMDYSGEPNSDLDRPFTLRELEAALVGNAKRSAPGQDAITYTALRNLPDNAKEFLLQIFNQAWDSGSLPSSWTSSLITMIPKPGKPPSIANLRPISLTSCVGKTLERMALTRLSEFLEKRDFFPHSLIGFRRRVGAQDMFLLLQHTFLSSTPTQIHALLRMVGDQVGRMVRRVSNKRGCLRSRDALRLANAFVTSRILYSTPYLRLRKCDVLTLEGILRKIYKRALDLPISTSNQRLADLGMTNTYGELKEAYLHNQYLRLTKSHAGRCLLQRLHISYTYQAEERTTIPEDWCGALDNQPPPQNMARGTHEGRRTARVTALQGRYGSRPGVFYTDASGPHHGGWYTAAVIHQNVPVQGLTFRAPDISHAEEVAIALAAADRASRIIITDSRSACQNLTKGRITIRAARILKGCYYMDRPNTRSVIWTPAHAGLGGNEVADASARALDSRDPPRPPSLDDPEPNPVSSFRDIKAMYKLNRLRFPPPAPGLTKADERWLLRLYTNTVLWPAILKHFNPAFSGECPHCDHPFADQSSTWI</sequence>
<dbReference type="InterPro" id="IPR036691">
    <property type="entry name" value="Endo/exonu/phosph_ase_sf"/>
</dbReference>
<dbReference type="PANTHER" id="PTHR19446">
    <property type="entry name" value="REVERSE TRANSCRIPTASES"/>
    <property type="match status" value="1"/>
</dbReference>
<dbReference type="Gene3D" id="3.60.10.10">
    <property type="entry name" value="Endonuclease/exonuclease/phosphatase"/>
    <property type="match status" value="1"/>
</dbReference>
<reference evidence="2 3" key="1">
    <citation type="journal article" date="2020" name="Cell">
        <title>Large-Scale Comparative Analyses of Tick Genomes Elucidate Their Genetic Diversity and Vector Capacities.</title>
        <authorList>
            <consortium name="Tick Genome and Microbiome Consortium (TIGMIC)"/>
            <person name="Jia N."/>
            <person name="Wang J."/>
            <person name="Shi W."/>
            <person name="Du L."/>
            <person name="Sun Y."/>
            <person name="Zhan W."/>
            <person name="Jiang J.F."/>
            <person name="Wang Q."/>
            <person name="Zhang B."/>
            <person name="Ji P."/>
            <person name="Bell-Sakyi L."/>
            <person name="Cui X.M."/>
            <person name="Yuan T.T."/>
            <person name="Jiang B.G."/>
            <person name="Yang W.F."/>
            <person name="Lam T.T."/>
            <person name="Chang Q.C."/>
            <person name="Ding S.J."/>
            <person name="Wang X.J."/>
            <person name="Zhu J.G."/>
            <person name="Ruan X.D."/>
            <person name="Zhao L."/>
            <person name="Wei J.T."/>
            <person name="Ye R.Z."/>
            <person name="Que T.C."/>
            <person name="Du C.H."/>
            <person name="Zhou Y.H."/>
            <person name="Cheng J.X."/>
            <person name="Dai P.F."/>
            <person name="Guo W.B."/>
            <person name="Han X.H."/>
            <person name="Huang E.J."/>
            <person name="Li L.F."/>
            <person name="Wei W."/>
            <person name="Gao Y.C."/>
            <person name="Liu J.Z."/>
            <person name="Shao H.Z."/>
            <person name="Wang X."/>
            <person name="Wang C.C."/>
            <person name="Yang T.C."/>
            <person name="Huo Q.B."/>
            <person name="Li W."/>
            <person name="Chen H.Y."/>
            <person name="Chen S.E."/>
            <person name="Zhou L.G."/>
            <person name="Ni X.B."/>
            <person name="Tian J.H."/>
            <person name="Sheng Y."/>
            <person name="Liu T."/>
            <person name="Pan Y.S."/>
            <person name="Xia L.Y."/>
            <person name="Li J."/>
            <person name="Zhao F."/>
            <person name="Cao W.C."/>
        </authorList>
    </citation>
    <scope>NUCLEOTIDE SEQUENCE [LARGE SCALE GENOMIC DNA]</scope>
    <source>
        <strain evidence="2">HaeL-2018</strain>
    </source>
</reference>
<dbReference type="AlphaFoldDB" id="A0A9J6GRR5"/>
<dbReference type="VEuPathDB" id="VectorBase:HLOH_048710"/>
<dbReference type="Proteomes" id="UP000821853">
    <property type="component" value="Unassembled WGS sequence"/>
</dbReference>
<dbReference type="Gene3D" id="3.30.420.10">
    <property type="entry name" value="Ribonuclease H-like superfamily/Ribonuclease H"/>
    <property type="match status" value="1"/>
</dbReference>
<evidence type="ECO:0000313" key="2">
    <source>
        <dbReference type="EMBL" id="KAH9377859.1"/>
    </source>
</evidence>
<organism evidence="2 3">
    <name type="scientific">Haemaphysalis longicornis</name>
    <name type="common">Bush tick</name>
    <dbReference type="NCBI Taxonomy" id="44386"/>
    <lineage>
        <taxon>Eukaryota</taxon>
        <taxon>Metazoa</taxon>
        <taxon>Ecdysozoa</taxon>
        <taxon>Arthropoda</taxon>
        <taxon>Chelicerata</taxon>
        <taxon>Arachnida</taxon>
        <taxon>Acari</taxon>
        <taxon>Parasitiformes</taxon>
        <taxon>Ixodida</taxon>
        <taxon>Ixodoidea</taxon>
        <taxon>Ixodidae</taxon>
        <taxon>Haemaphysalinae</taxon>
        <taxon>Haemaphysalis</taxon>
    </lineage>
</organism>
<dbReference type="GO" id="GO:0003676">
    <property type="term" value="F:nucleic acid binding"/>
    <property type="evidence" value="ECO:0007669"/>
    <property type="project" value="InterPro"/>
</dbReference>
<feature type="region of interest" description="Disordered" evidence="1">
    <location>
        <begin position="327"/>
        <end position="347"/>
    </location>
</feature>
<dbReference type="InterPro" id="IPR012337">
    <property type="entry name" value="RNaseH-like_sf"/>
</dbReference>
<name>A0A9J6GRR5_HAELO</name>
<dbReference type="InterPro" id="IPR036397">
    <property type="entry name" value="RNaseH_sf"/>
</dbReference>
<dbReference type="SUPFAM" id="SSF53098">
    <property type="entry name" value="Ribonuclease H-like"/>
    <property type="match status" value="1"/>
</dbReference>
<feature type="region of interest" description="Disordered" evidence="1">
    <location>
        <begin position="1165"/>
        <end position="1188"/>
    </location>
</feature>
<dbReference type="SUPFAM" id="SSF56219">
    <property type="entry name" value="DNase I-like"/>
    <property type="match status" value="1"/>
</dbReference>
<evidence type="ECO:0008006" key="4">
    <source>
        <dbReference type="Google" id="ProtNLM"/>
    </source>
</evidence>
<evidence type="ECO:0000313" key="3">
    <source>
        <dbReference type="Proteomes" id="UP000821853"/>
    </source>
</evidence>